<gene>
    <name evidence="1" type="ORF">PR048_026567</name>
</gene>
<name>A0ABQ9GLQ0_9NEOP</name>
<comment type="caution">
    <text evidence="1">The sequence shown here is derived from an EMBL/GenBank/DDBJ whole genome shotgun (WGS) entry which is preliminary data.</text>
</comment>
<evidence type="ECO:0000313" key="2">
    <source>
        <dbReference type="Proteomes" id="UP001159363"/>
    </source>
</evidence>
<dbReference type="EMBL" id="JARBHB010000011">
    <property type="protein sequence ID" value="KAJ8872951.1"/>
    <property type="molecule type" value="Genomic_DNA"/>
</dbReference>
<evidence type="ECO:0000313" key="1">
    <source>
        <dbReference type="EMBL" id="KAJ8872951.1"/>
    </source>
</evidence>
<reference evidence="1 2" key="1">
    <citation type="submission" date="2023-02" db="EMBL/GenBank/DDBJ databases">
        <title>LHISI_Scaffold_Assembly.</title>
        <authorList>
            <person name="Stuart O.P."/>
            <person name="Cleave R."/>
            <person name="Magrath M.J.L."/>
            <person name="Mikheyev A.S."/>
        </authorList>
    </citation>
    <scope>NUCLEOTIDE SEQUENCE [LARGE SCALE GENOMIC DNA]</scope>
    <source>
        <strain evidence="1">Daus_M_001</strain>
        <tissue evidence="1">Leg muscle</tissue>
    </source>
</reference>
<dbReference type="Proteomes" id="UP001159363">
    <property type="component" value="Chromosome 10"/>
</dbReference>
<sequence length="125" mass="15016">MKKQLQKKKTVRQITTVTLWRPWLEADEDEPSFQILNEEEIVASVTEEAKTWEDEEEESTIMVSKVKRHLNFVIQYVEQSANENVFAYYEHLWHLHQLLIEAISSKLTQQKIKNFFQTNEYKQLT</sequence>
<keyword evidence="2" id="KW-1185">Reference proteome</keyword>
<proteinExistence type="predicted"/>
<accession>A0ABQ9GLQ0</accession>
<protein>
    <submittedName>
        <fullName evidence="1">Uncharacterized protein</fullName>
    </submittedName>
</protein>
<organism evidence="1 2">
    <name type="scientific">Dryococelus australis</name>
    <dbReference type="NCBI Taxonomy" id="614101"/>
    <lineage>
        <taxon>Eukaryota</taxon>
        <taxon>Metazoa</taxon>
        <taxon>Ecdysozoa</taxon>
        <taxon>Arthropoda</taxon>
        <taxon>Hexapoda</taxon>
        <taxon>Insecta</taxon>
        <taxon>Pterygota</taxon>
        <taxon>Neoptera</taxon>
        <taxon>Polyneoptera</taxon>
        <taxon>Phasmatodea</taxon>
        <taxon>Verophasmatodea</taxon>
        <taxon>Anareolatae</taxon>
        <taxon>Phasmatidae</taxon>
        <taxon>Eurycanthinae</taxon>
        <taxon>Dryococelus</taxon>
    </lineage>
</organism>